<dbReference type="RefSeq" id="WP_420905735.1">
    <property type="nucleotide sequence ID" value="NZ_BAAFGK010000004.1"/>
</dbReference>
<accession>A0ABQ0CBI4</accession>
<dbReference type="EMBL" id="BAAFGK010000004">
    <property type="protein sequence ID" value="GAB0058055.1"/>
    <property type="molecule type" value="Genomic_DNA"/>
</dbReference>
<sequence>MAEEENPTETQPGATGVLLEAKDGTRFLVRVIRAGLSGNGVFYPDAVLREAAPLFDKARVLIKGDQEHLKGGGKDPRNIVGRLTETVFVEGRAPDTGELRATLEVLQSAGDMSARLTEAVSRGMADLYGLSMFADGRTVQGAVSGKPARLARAITKVHSVDLIVEPGAGGEIVSLIEAQNTTPHHGQSRMKKFLIEQIQARKPELLAGKDPEALRDDEVEAIFKEAYPDPEPEPTTSQTTTPATTSQPTTPATTDDLDLRIQQAVEAKTQLREALDTSGLPPAARDRVAQRLGSRFVPDLVDREIRAERDYLSQVTASGRVTGLGGSRARLVESQRQKTDKMLDVLLGSAAAGPGDTLSLRAAYGRMTGDFEVSGRMRSANMSIMAEALDSDSWSEVLGDAMTRRLLADYRAPAAQDIWRNLANTVPVRDFRDQKRTRIGGYGDLPKVAQGGAYQPLSSPDDENADYAAEKRGGTESVTLEMIMNDDVGALRQIPIKLARAAKRTLGKFVLDLLRTNPTVYDGKALFHADHANLGSAVLDATSWMAARLAMLAQTESGSNEPLGIAPKYLWVPTTLEEAAKDLFVRNTNLDPTFLQTTAPTVVSVWYWTDPNNWFVSADKLDIPSIEIGFLGGNEEPEIFIQDNPTVGSLFTNDQVTYKIRHIYGGTVTDHRGLYGAIVA</sequence>
<protein>
    <recommendedName>
        <fullName evidence="4">Bacteriophage Mu GpT domain-containing protein</fullName>
    </recommendedName>
</protein>
<evidence type="ECO:0000313" key="2">
    <source>
        <dbReference type="EMBL" id="GAB0058055.1"/>
    </source>
</evidence>
<comment type="caution">
    <text evidence="2">The sequence shown here is derived from an EMBL/GenBank/DDBJ whole genome shotgun (WGS) entry which is preliminary data.</text>
</comment>
<evidence type="ECO:0008006" key="4">
    <source>
        <dbReference type="Google" id="ProtNLM"/>
    </source>
</evidence>
<evidence type="ECO:0000256" key="1">
    <source>
        <dbReference type="SAM" id="MobiDB-lite"/>
    </source>
</evidence>
<feature type="region of interest" description="Disordered" evidence="1">
    <location>
        <begin position="225"/>
        <end position="256"/>
    </location>
</feature>
<name>A0ABQ0CBI4_9PROT</name>
<dbReference type="Pfam" id="PF25209">
    <property type="entry name" value="Phage_capsid_4"/>
    <property type="match status" value="1"/>
</dbReference>
<keyword evidence="3" id="KW-1185">Reference proteome</keyword>
<dbReference type="Proteomes" id="UP001628193">
    <property type="component" value="Unassembled WGS sequence"/>
</dbReference>
<feature type="compositionally biased region" description="Low complexity" evidence="1">
    <location>
        <begin position="234"/>
        <end position="254"/>
    </location>
</feature>
<proteinExistence type="predicted"/>
<reference evidence="2 3" key="1">
    <citation type="submission" date="2024-09" db="EMBL/GenBank/DDBJ databases">
        <title>Draft genome sequence of Candidatus Magnetaquicoccaceae bacterium FCR-1.</title>
        <authorList>
            <person name="Shimoshige H."/>
            <person name="Shimamura S."/>
            <person name="Taoka A."/>
            <person name="Kobayashi H."/>
            <person name="Maekawa T."/>
        </authorList>
    </citation>
    <scope>NUCLEOTIDE SEQUENCE [LARGE SCALE GENOMIC DNA]</scope>
    <source>
        <strain evidence="2 3">FCR-1</strain>
    </source>
</reference>
<evidence type="ECO:0000313" key="3">
    <source>
        <dbReference type="Proteomes" id="UP001628193"/>
    </source>
</evidence>
<gene>
    <name evidence="2" type="ORF">SIID45300_02395</name>
</gene>
<organism evidence="2 3">
    <name type="scientific">Candidatus Magnetaquiglobus chichijimensis</name>
    <dbReference type="NCBI Taxonomy" id="3141448"/>
    <lineage>
        <taxon>Bacteria</taxon>
        <taxon>Pseudomonadati</taxon>
        <taxon>Pseudomonadota</taxon>
        <taxon>Magnetococcia</taxon>
        <taxon>Magnetococcales</taxon>
        <taxon>Candidatus Magnetaquicoccaceae</taxon>
        <taxon>Candidatus Magnetaquiglobus</taxon>
    </lineage>
</organism>